<evidence type="ECO:0000256" key="10">
    <source>
        <dbReference type="SAM" id="Phobius"/>
    </source>
</evidence>
<dbReference type="GO" id="GO:0140359">
    <property type="term" value="F:ABC-type transporter activity"/>
    <property type="evidence" value="ECO:0007669"/>
    <property type="project" value="InterPro"/>
</dbReference>
<dbReference type="PROSITE" id="PS00211">
    <property type="entry name" value="ABC_TRANSPORTER_1"/>
    <property type="match status" value="1"/>
</dbReference>
<dbReference type="GO" id="GO:0016887">
    <property type="term" value="F:ATP hydrolysis activity"/>
    <property type="evidence" value="ECO:0007669"/>
    <property type="project" value="InterPro"/>
</dbReference>
<comment type="subcellular location">
    <subcellularLocation>
        <location evidence="1">Cell membrane</location>
        <topology evidence="1">Multi-pass membrane protein</topology>
    </subcellularLocation>
</comment>
<evidence type="ECO:0000313" key="14">
    <source>
        <dbReference type="Proteomes" id="UP000464912"/>
    </source>
</evidence>
<reference evidence="13 14" key="1">
    <citation type="journal article" date="2020" name="MBio">
        <title>Erratum for Teymournejad et al., 'Isolation and Molecular Analysis of a Novel Neorickettsia Species That Causes Potomac Horse Fever'.</title>
        <authorList>
            <person name="Teymournejad O."/>
            <person name="Lin M."/>
            <person name="Bekebrede H."/>
            <person name="Kamr A."/>
            <person name="Toribio R.E."/>
            <person name="Arroyo L.G."/>
            <person name="Baird J.D."/>
            <person name="Rikihisa Y."/>
        </authorList>
    </citation>
    <scope>NUCLEOTIDE SEQUENCE [LARGE SCALE GENOMIC DNA]</scope>
    <source>
        <strain evidence="13 14">Fin17</strain>
    </source>
</reference>
<dbReference type="InterPro" id="IPR027417">
    <property type="entry name" value="P-loop_NTPase"/>
</dbReference>
<dbReference type="Proteomes" id="UP000464912">
    <property type="component" value="Chromosome"/>
</dbReference>
<feature type="transmembrane region" description="Helical" evidence="10">
    <location>
        <begin position="184"/>
        <end position="206"/>
    </location>
</feature>
<evidence type="ECO:0000259" key="12">
    <source>
        <dbReference type="PROSITE" id="PS50929"/>
    </source>
</evidence>
<keyword evidence="5" id="KW-0547">Nucleotide-binding</keyword>
<feature type="transmembrane region" description="Helical" evidence="10">
    <location>
        <begin position="302"/>
        <end position="321"/>
    </location>
</feature>
<dbReference type="InterPro" id="IPR036640">
    <property type="entry name" value="ABC1_TM_sf"/>
</dbReference>
<dbReference type="PANTHER" id="PTHR24221:SF402">
    <property type="entry name" value="IRON-SULFUR CLUSTERS TRANSPORTER ABCB7, MITOCHONDRIAL"/>
    <property type="match status" value="1"/>
</dbReference>
<dbReference type="GO" id="GO:0005524">
    <property type="term" value="F:ATP binding"/>
    <property type="evidence" value="ECO:0007669"/>
    <property type="project" value="UniProtKB-KW"/>
</dbReference>
<dbReference type="SMART" id="SM00382">
    <property type="entry name" value="AAA"/>
    <property type="match status" value="1"/>
</dbReference>
<dbReference type="GO" id="GO:0005886">
    <property type="term" value="C:plasma membrane"/>
    <property type="evidence" value="ECO:0007669"/>
    <property type="project" value="UniProtKB-SubCell"/>
</dbReference>
<protein>
    <submittedName>
        <fullName evidence="13">ATP-binding cassette domain-containing protein</fullName>
    </submittedName>
</protein>
<dbReference type="Pfam" id="PF00664">
    <property type="entry name" value="ABC_membrane"/>
    <property type="match status" value="1"/>
</dbReference>
<gene>
    <name evidence="13" type="ORF">GP480_03525</name>
</gene>
<dbReference type="CDD" id="cd18582">
    <property type="entry name" value="ABC_6TM_ATM1_ABCB7"/>
    <property type="match status" value="1"/>
</dbReference>
<dbReference type="AlphaFoldDB" id="A0A6P1GAI9"/>
<evidence type="ECO:0000256" key="7">
    <source>
        <dbReference type="ARBA" id="ARBA00022989"/>
    </source>
</evidence>
<dbReference type="InterPro" id="IPR003593">
    <property type="entry name" value="AAA+_ATPase"/>
</dbReference>
<evidence type="ECO:0000256" key="8">
    <source>
        <dbReference type="ARBA" id="ARBA00023136"/>
    </source>
</evidence>
<dbReference type="SUPFAM" id="SSF90123">
    <property type="entry name" value="ABC transporter transmembrane region"/>
    <property type="match status" value="1"/>
</dbReference>
<dbReference type="FunFam" id="3.40.50.300:FF:000218">
    <property type="entry name" value="Multidrug ABC transporter ATP-binding protein"/>
    <property type="match status" value="1"/>
</dbReference>
<evidence type="ECO:0000256" key="1">
    <source>
        <dbReference type="ARBA" id="ARBA00004651"/>
    </source>
</evidence>
<dbReference type="PANTHER" id="PTHR24221">
    <property type="entry name" value="ATP-BINDING CASSETTE SUB-FAMILY B"/>
    <property type="match status" value="1"/>
</dbReference>
<feature type="transmembrane region" description="Helical" evidence="10">
    <location>
        <begin position="40"/>
        <end position="60"/>
    </location>
</feature>
<evidence type="ECO:0000256" key="5">
    <source>
        <dbReference type="ARBA" id="ARBA00022741"/>
    </source>
</evidence>
<proteinExistence type="inferred from homology"/>
<evidence type="ECO:0000313" key="13">
    <source>
        <dbReference type="EMBL" id="QHD65466.1"/>
    </source>
</evidence>
<comment type="similarity">
    <text evidence="2">Belongs to the ABC transporter superfamily.</text>
</comment>
<dbReference type="Gene3D" id="3.40.50.300">
    <property type="entry name" value="P-loop containing nucleotide triphosphate hydrolases"/>
    <property type="match status" value="1"/>
</dbReference>
<dbReference type="InterPro" id="IPR039421">
    <property type="entry name" value="Type_1_exporter"/>
</dbReference>
<organism evidence="13 14">
    <name type="scientific">Neorickettsia findlayensis</name>
    <dbReference type="NCBI Taxonomy" id="2686014"/>
    <lineage>
        <taxon>Bacteria</taxon>
        <taxon>Pseudomonadati</taxon>
        <taxon>Pseudomonadota</taxon>
        <taxon>Alphaproteobacteria</taxon>
        <taxon>Rickettsiales</taxon>
        <taxon>Anaplasmataceae</taxon>
        <taxon>Neorickettsia</taxon>
    </lineage>
</organism>
<sequence length="603" mass="68077">MLCNTVLVFKPRYMVGMTTLSLIFDLLWRKSSVRLRSALVSAFGFLCLAKITSSLVPFIYKFLFDAIEKFDSVQNFSVGSVILVVFTYAGVRFLSQILNELKEICFVSVEQNAAKTLALETFSHLQYMGMRFHLNRKIGEVSKIMERGVKAIETFLRFATFSIFPTFLETIFVCILVLLFYPYYYFVLLFLTLALYCVYTVLITQWRTGYIKEMKLAETKASFKAVDSLINYETVKYFNNQNYEATCYSNFLKGYAELAVKNRRSLSVLNVGQALIIALGLVGINLAVILDILANAATIGDFALVNTYLLQLYIPLGNLGFAYREMRLAYLDVDLVRELLSEGCHESVQNRRSKFVFKEGVVEFKDVSFGYSDDRQILKNLSFRMERGKTLAIVGKSGAGKSTISKLLFGFYSPSKGQVLIDGQDLSTLRPETFQRYIGIVPQDITLFNDTIFNNIAYSDPQNIKLDDVIRVANLASIHEFITSTREQYQTVVGERGLKLSGGEKQRIAIARMLLKKDAKILIFDEASSSLDSKTESAIKESIMNAGKDCASLIIAHRLSTVLYADEIIVLACGEVVERGTHSTLLAMKGAYYTLWQHQNRLG</sequence>
<keyword evidence="4 10" id="KW-0812">Transmembrane</keyword>
<feature type="transmembrane region" description="Helical" evidence="10">
    <location>
        <begin position="72"/>
        <end position="94"/>
    </location>
</feature>
<reference evidence="13 14" key="2">
    <citation type="journal article" date="2020" name="MBio">
        <title>Isolation and Molecular Analysis of a Novel Neorickettsia Species That Causes Potomac Horse Fever.</title>
        <authorList>
            <person name="Teymournejad O."/>
            <person name="Lin M."/>
            <person name="Bekebrede H."/>
            <person name="Kamr A."/>
            <person name="Toribio R.E."/>
            <person name="Arroyo L.G."/>
            <person name="Baird J.D."/>
            <person name="Rikihisa Y."/>
        </authorList>
    </citation>
    <scope>NUCLEOTIDE SEQUENCE [LARGE SCALE GENOMIC DNA]</scope>
    <source>
        <strain evidence="13 14">Fin17</strain>
    </source>
</reference>
<feature type="domain" description="ABC transmembrane type-1" evidence="12">
    <location>
        <begin position="42"/>
        <end position="328"/>
    </location>
</feature>
<accession>A0A6P1GAI9</accession>
<evidence type="ECO:0000256" key="4">
    <source>
        <dbReference type="ARBA" id="ARBA00022692"/>
    </source>
</evidence>
<evidence type="ECO:0000256" key="2">
    <source>
        <dbReference type="ARBA" id="ARBA00005417"/>
    </source>
</evidence>
<dbReference type="PROSITE" id="PS50893">
    <property type="entry name" value="ABC_TRANSPORTER_2"/>
    <property type="match status" value="1"/>
</dbReference>
<dbReference type="GO" id="GO:0006879">
    <property type="term" value="P:intracellular iron ion homeostasis"/>
    <property type="evidence" value="ECO:0007669"/>
    <property type="project" value="TreeGrafter"/>
</dbReference>
<feature type="transmembrane region" description="Helical" evidence="10">
    <location>
        <begin position="268"/>
        <end position="290"/>
    </location>
</feature>
<keyword evidence="3" id="KW-0813">Transport</keyword>
<keyword evidence="8 10" id="KW-0472">Membrane</keyword>
<evidence type="ECO:0000256" key="3">
    <source>
        <dbReference type="ARBA" id="ARBA00022448"/>
    </source>
</evidence>
<keyword evidence="6 13" id="KW-0067">ATP-binding</keyword>
<feature type="transmembrane region" description="Helical" evidence="10">
    <location>
        <begin position="155"/>
        <end position="178"/>
    </location>
</feature>
<keyword evidence="7 10" id="KW-1133">Transmembrane helix</keyword>
<dbReference type="Gene3D" id="1.20.1560.10">
    <property type="entry name" value="ABC transporter type 1, transmembrane domain"/>
    <property type="match status" value="1"/>
</dbReference>
<dbReference type="InterPro" id="IPR003439">
    <property type="entry name" value="ABC_transporter-like_ATP-bd"/>
</dbReference>
<evidence type="ECO:0000256" key="6">
    <source>
        <dbReference type="ARBA" id="ARBA00022840"/>
    </source>
</evidence>
<dbReference type="KEGG" id="nef:GP480_03525"/>
<dbReference type="SUPFAM" id="SSF52540">
    <property type="entry name" value="P-loop containing nucleoside triphosphate hydrolases"/>
    <property type="match status" value="1"/>
</dbReference>
<evidence type="ECO:0000256" key="9">
    <source>
        <dbReference type="ARBA" id="ARBA00024725"/>
    </source>
</evidence>
<dbReference type="EMBL" id="CP047224">
    <property type="protein sequence ID" value="QHD65466.1"/>
    <property type="molecule type" value="Genomic_DNA"/>
</dbReference>
<keyword evidence="14" id="KW-1185">Reference proteome</keyword>
<dbReference type="PROSITE" id="PS50929">
    <property type="entry name" value="ABC_TM1F"/>
    <property type="match status" value="1"/>
</dbReference>
<evidence type="ECO:0000259" key="11">
    <source>
        <dbReference type="PROSITE" id="PS50893"/>
    </source>
</evidence>
<name>A0A6P1GAI9_9RICK</name>
<comment type="function">
    <text evidence="9">Part of an ABC transporter complex. Transmembrane domains (TMD) form a pore in the inner membrane and the ATP-binding domain (NBD) is responsible for energy generation.</text>
</comment>
<dbReference type="InterPro" id="IPR011527">
    <property type="entry name" value="ABC1_TM_dom"/>
</dbReference>
<dbReference type="InterPro" id="IPR017871">
    <property type="entry name" value="ABC_transporter-like_CS"/>
</dbReference>
<dbReference type="Pfam" id="PF00005">
    <property type="entry name" value="ABC_tran"/>
    <property type="match status" value="1"/>
</dbReference>
<feature type="domain" description="ABC transporter" evidence="11">
    <location>
        <begin position="362"/>
        <end position="598"/>
    </location>
</feature>